<keyword evidence="3" id="KW-1185">Reference proteome</keyword>
<evidence type="ECO:0000256" key="1">
    <source>
        <dbReference type="SAM" id="MobiDB-lite"/>
    </source>
</evidence>
<name>A0A6H9UYE0_9ACTN</name>
<proteinExistence type="predicted"/>
<dbReference type="AlphaFoldDB" id="A0A6H9UYE0"/>
<reference evidence="2 3" key="1">
    <citation type="submission" date="2019-09" db="EMBL/GenBank/DDBJ databases">
        <title>Screening of Novel Bioactive Compounds from Soil-Associated.</title>
        <authorList>
            <person name="Zhao S."/>
        </authorList>
    </citation>
    <scope>NUCLEOTIDE SEQUENCE [LARGE SCALE GENOMIC DNA]</scope>
    <source>
        <strain evidence="2 3">HIT-DPA4</strain>
    </source>
</reference>
<comment type="caution">
    <text evidence="2">The sequence shown here is derived from an EMBL/GenBank/DDBJ whole genome shotgun (WGS) entry which is preliminary data.</text>
</comment>
<gene>
    <name evidence="2" type="ORF">F7R91_19005</name>
</gene>
<feature type="region of interest" description="Disordered" evidence="1">
    <location>
        <begin position="1"/>
        <end position="45"/>
    </location>
</feature>
<sequence>MWTVIGERLGVTRQADRQRHADRVIDPRQRSGSRSGCRAGRPEADGLAEAGTEQLLLGLLTDGVAAAPLEQLGVSRDKILAQSADASSPLT</sequence>
<accession>A0A6H9UYE0</accession>
<organism evidence="2 3">
    <name type="scientific">Streptomyces luteolifulvus</name>
    <dbReference type="NCBI Taxonomy" id="2615112"/>
    <lineage>
        <taxon>Bacteria</taxon>
        <taxon>Bacillati</taxon>
        <taxon>Actinomycetota</taxon>
        <taxon>Actinomycetes</taxon>
        <taxon>Kitasatosporales</taxon>
        <taxon>Streptomycetaceae</taxon>
        <taxon>Streptomyces</taxon>
    </lineage>
</organism>
<dbReference type="EMBL" id="VZRB01000012">
    <property type="protein sequence ID" value="KAB1145269.1"/>
    <property type="molecule type" value="Genomic_DNA"/>
</dbReference>
<feature type="compositionally biased region" description="Low complexity" evidence="1">
    <location>
        <begin position="30"/>
        <end position="39"/>
    </location>
</feature>
<evidence type="ECO:0000313" key="2">
    <source>
        <dbReference type="EMBL" id="KAB1145269.1"/>
    </source>
</evidence>
<feature type="compositionally biased region" description="Basic and acidic residues" evidence="1">
    <location>
        <begin position="14"/>
        <end position="29"/>
    </location>
</feature>
<dbReference type="Proteomes" id="UP000442707">
    <property type="component" value="Unassembled WGS sequence"/>
</dbReference>
<evidence type="ECO:0000313" key="3">
    <source>
        <dbReference type="Proteomes" id="UP000442707"/>
    </source>
</evidence>
<protein>
    <submittedName>
        <fullName evidence="2">Uncharacterized protein</fullName>
    </submittedName>
</protein>